<dbReference type="GO" id="GO:0005524">
    <property type="term" value="F:ATP binding"/>
    <property type="evidence" value="ECO:0007669"/>
    <property type="project" value="UniProtKB-KW"/>
</dbReference>
<dbReference type="AlphaFoldDB" id="A0A090N4M3"/>
<dbReference type="GO" id="GO:0006420">
    <property type="term" value="P:arginyl-tRNA aminoacylation"/>
    <property type="evidence" value="ECO:0007669"/>
    <property type="project" value="InterPro"/>
</dbReference>
<proteinExistence type="inferred from homology"/>
<evidence type="ECO:0000256" key="12">
    <source>
        <dbReference type="ARBA" id="ARBA00049339"/>
    </source>
</evidence>
<dbReference type="GO" id="GO:0009791">
    <property type="term" value="P:post-embryonic development"/>
    <property type="evidence" value="ECO:0007669"/>
    <property type="project" value="UniProtKB-ARBA"/>
</dbReference>
<gene>
    <name evidence="16" type="ORF">OT_ostta02g01140</name>
</gene>
<dbReference type="PANTHER" id="PTHR11956">
    <property type="entry name" value="ARGINYL-TRNA SYNTHETASE"/>
    <property type="match status" value="1"/>
</dbReference>
<evidence type="ECO:0000313" key="16">
    <source>
        <dbReference type="EMBL" id="CEG00960.1"/>
    </source>
</evidence>
<dbReference type="CDD" id="cd00671">
    <property type="entry name" value="ArgRS_core"/>
    <property type="match status" value="1"/>
</dbReference>
<dbReference type="InterPro" id="IPR009080">
    <property type="entry name" value="tRNAsynth_Ia_anticodon-bd"/>
</dbReference>
<dbReference type="InParanoid" id="A0A090N4M3"/>
<keyword evidence="8 13" id="KW-0067">ATP-binding</keyword>
<dbReference type="HAMAP" id="MF_00123">
    <property type="entry name" value="Arg_tRNA_synth"/>
    <property type="match status" value="1"/>
</dbReference>
<comment type="catalytic activity">
    <reaction evidence="12">
        <text>tRNA(Arg) + L-arginine + ATP = L-arginyl-tRNA(Arg) + AMP + diphosphate</text>
        <dbReference type="Rhea" id="RHEA:20301"/>
        <dbReference type="Rhea" id="RHEA-COMP:9658"/>
        <dbReference type="Rhea" id="RHEA-COMP:9673"/>
        <dbReference type="ChEBI" id="CHEBI:30616"/>
        <dbReference type="ChEBI" id="CHEBI:32682"/>
        <dbReference type="ChEBI" id="CHEBI:33019"/>
        <dbReference type="ChEBI" id="CHEBI:78442"/>
        <dbReference type="ChEBI" id="CHEBI:78513"/>
        <dbReference type="ChEBI" id="CHEBI:456215"/>
        <dbReference type="EC" id="6.1.1.19"/>
    </reaction>
</comment>
<dbReference type="PANTHER" id="PTHR11956:SF5">
    <property type="entry name" value="ARGININE--TRNA LIGASE, CYTOPLASMIC"/>
    <property type="match status" value="1"/>
</dbReference>
<dbReference type="EMBL" id="CAID01000002">
    <property type="protein sequence ID" value="CEG00960.1"/>
    <property type="molecule type" value="Genomic_DNA"/>
</dbReference>
<dbReference type="KEGG" id="ota:OT_ostta02g01140"/>
<dbReference type="FunCoup" id="A0A090N4M3">
    <property type="interactions" value="2025"/>
</dbReference>
<keyword evidence="17" id="KW-1185">Reference proteome</keyword>
<dbReference type="GO" id="GO:0048608">
    <property type="term" value="P:reproductive structure development"/>
    <property type="evidence" value="ECO:0007669"/>
    <property type="project" value="UniProtKB-ARBA"/>
</dbReference>
<dbReference type="SMART" id="SM00836">
    <property type="entry name" value="DALR_1"/>
    <property type="match status" value="1"/>
</dbReference>
<dbReference type="PRINTS" id="PR01038">
    <property type="entry name" value="TRNASYNTHARG"/>
</dbReference>
<evidence type="ECO:0000256" key="7">
    <source>
        <dbReference type="ARBA" id="ARBA00022741"/>
    </source>
</evidence>
<dbReference type="Pfam" id="PF00750">
    <property type="entry name" value="tRNA-synt_1d"/>
    <property type="match status" value="1"/>
</dbReference>
<dbReference type="Proteomes" id="UP000009170">
    <property type="component" value="Unassembled WGS sequence"/>
</dbReference>
<comment type="caution">
    <text evidence="16">The sequence shown here is derived from an EMBL/GenBank/DDBJ whole genome shotgun (WGS) entry which is preliminary data.</text>
</comment>
<accession>A0A090N4M3</accession>
<keyword evidence="5" id="KW-0963">Cytoplasm</keyword>
<evidence type="ECO:0000256" key="10">
    <source>
        <dbReference type="ARBA" id="ARBA00023146"/>
    </source>
</evidence>
<comment type="similarity">
    <text evidence="2 13">Belongs to the class-I aminoacyl-tRNA synthetase family.</text>
</comment>
<dbReference type="SUPFAM" id="SSF55190">
    <property type="entry name" value="Arginyl-tRNA synthetase (ArgRS), N-terminal 'additional' domain"/>
    <property type="match status" value="1"/>
</dbReference>
<evidence type="ECO:0000256" key="4">
    <source>
        <dbReference type="ARBA" id="ARBA00012837"/>
    </source>
</evidence>
<dbReference type="Gene3D" id="3.30.1360.70">
    <property type="entry name" value="Arginyl tRNA synthetase N-terminal domain"/>
    <property type="match status" value="1"/>
</dbReference>
<dbReference type="InterPro" id="IPR008909">
    <property type="entry name" value="DALR_anticod-bd"/>
</dbReference>
<dbReference type="RefSeq" id="XP_022840700.1">
    <property type="nucleotide sequence ID" value="XM_022985006.1"/>
</dbReference>
<keyword evidence="7 13" id="KW-0547">Nucleotide-binding</keyword>
<dbReference type="GO" id="GO:0005737">
    <property type="term" value="C:cytoplasm"/>
    <property type="evidence" value="ECO:0007669"/>
    <property type="project" value="UniProtKB-SubCell"/>
</dbReference>
<reference evidence="17" key="1">
    <citation type="journal article" date="2006" name="Proc. Natl. Acad. Sci. U.S.A.">
        <title>Genome analysis of the smallest free-living eukaryote Ostreococcus tauri unveils many unique features.</title>
        <authorList>
            <person name="Derelle E."/>
            <person name="Ferraz C."/>
            <person name="Rombauts S."/>
            <person name="Rouze P."/>
            <person name="Worden A.Z."/>
            <person name="Robbens S."/>
            <person name="Partensky F."/>
            <person name="Degroeve S."/>
            <person name="Echeynie S."/>
            <person name="Cooke R."/>
            <person name="Saeys Y."/>
            <person name="Wuyts J."/>
            <person name="Jabbari K."/>
            <person name="Bowler C."/>
            <person name="Panaud O."/>
            <person name="Piegu B."/>
            <person name="Ball S.G."/>
            <person name="Ral J.-P."/>
            <person name="Bouget F.-Y."/>
            <person name="Piganeau G."/>
            <person name="De Baets B."/>
            <person name="Picard A."/>
            <person name="Delseny M."/>
            <person name="Demaille J."/>
            <person name="Van de Peer Y."/>
            <person name="Moreau H."/>
        </authorList>
    </citation>
    <scope>NUCLEOTIDE SEQUENCE [LARGE SCALE GENOMIC DNA]</scope>
    <source>
        <strain evidence="17">OTTH 0595 / CCAP 157/2 / RCC745</strain>
    </source>
</reference>
<evidence type="ECO:0000256" key="5">
    <source>
        <dbReference type="ARBA" id="ARBA00022490"/>
    </source>
</evidence>
<dbReference type="Gene3D" id="1.10.730.10">
    <property type="entry name" value="Isoleucyl-tRNA Synthetase, Domain 1"/>
    <property type="match status" value="1"/>
</dbReference>
<keyword evidence="10 13" id="KW-0030">Aminoacyl-tRNA synthetase</keyword>
<evidence type="ECO:0000256" key="11">
    <source>
        <dbReference type="ARBA" id="ARBA00033033"/>
    </source>
</evidence>
<comment type="subunit">
    <text evidence="3">Monomer.</text>
</comment>
<protein>
    <recommendedName>
        <fullName evidence="4">arginine--tRNA ligase</fullName>
        <ecNumber evidence="4">6.1.1.19</ecNumber>
    </recommendedName>
    <alternativeName>
        <fullName evidence="11">Arginyl-tRNA synthetase</fullName>
    </alternativeName>
</protein>
<dbReference type="GO" id="GO:0004814">
    <property type="term" value="F:arginine-tRNA ligase activity"/>
    <property type="evidence" value="ECO:0007669"/>
    <property type="project" value="UniProtKB-EC"/>
</dbReference>
<feature type="domain" description="DALR anticodon binding" evidence="14">
    <location>
        <begin position="513"/>
        <end position="625"/>
    </location>
</feature>
<dbReference type="SUPFAM" id="SSF47323">
    <property type="entry name" value="Anticodon-binding domain of a subclass of class I aminoacyl-tRNA synthetases"/>
    <property type="match status" value="1"/>
</dbReference>
<evidence type="ECO:0000256" key="6">
    <source>
        <dbReference type="ARBA" id="ARBA00022598"/>
    </source>
</evidence>
<evidence type="ECO:0000256" key="8">
    <source>
        <dbReference type="ARBA" id="ARBA00022840"/>
    </source>
</evidence>
<feature type="domain" description="Arginyl tRNA synthetase N-terminal" evidence="15">
    <location>
        <begin position="62"/>
        <end position="151"/>
    </location>
</feature>
<dbReference type="SMART" id="SM01016">
    <property type="entry name" value="Arg_tRNA_synt_N"/>
    <property type="match status" value="1"/>
</dbReference>
<dbReference type="NCBIfam" id="TIGR00456">
    <property type="entry name" value="argS"/>
    <property type="match status" value="1"/>
</dbReference>
<name>A0A090N4M3_OSTTA</name>
<evidence type="ECO:0000259" key="15">
    <source>
        <dbReference type="SMART" id="SM01016"/>
    </source>
</evidence>
<dbReference type="InterPro" id="IPR001412">
    <property type="entry name" value="aa-tRNA-synth_I_CS"/>
</dbReference>
<evidence type="ECO:0000256" key="3">
    <source>
        <dbReference type="ARBA" id="ARBA00011245"/>
    </source>
</evidence>
<comment type="subcellular location">
    <subcellularLocation>
        <location evidence="1">Cytoplasm</location>
    </subcellularLocation>
</comment>
<keyword evidence="9 13" id="KW-0648">Protein biosynthesis</keyword>
<dbReference type="FunFam" id="3.40.50.620:FF:000116">
    <property type="entry name" value="Arginine--tRNA ligase"/>
    <property type="match status" value="1"/>
</dbReference>
<evidence type="ECO:0000256" key="13">
    <source>
        <dbReference type="RuleBase" id="RU363038"/>
    </source>
</evidence>
<evidence type="ECO:0000256" key="1">
    <source>
        <dbReference type="ARBA" id="ARBA00004496"/>
    </source>
</evidence>
<organism evidence="16 17">
    <name type="scientific">Ostreococcus tauri</name>
    <name type="common">Marine green alga</name>
    <dbReference type="NCBI Taxonomy" id="70448"/>
    <lineage>
        <taxon>Eukaryota</taxon>
        <taxon>Viridiplantae</taxon>
        <taxon>Chlorophyta</taxon>
        <taxon>Mamiellophyceae</taxon>
        <taxon>Mamiellales</taxon>
        <taxon>Bathycoccaceae</taxon>
        <taxon>Ostreococcus</taxon>
    </lineage>
</organism>
<dbReference type="PROSITE" id="PS00178">
    <property type="entry name" value="AA_TRNA_LIGASE_I"/>
    <property type="match status" value="1"/>
</dbReference>
<keyword evidence="6 13" id="KW-0436">Ligase</keyword>
<dbReference type="InterPro" id="IPR036695">
    <property type="entry name" value="Arg-tRNA-synth_N_sf"/>
</dbReference>
<dbReference type="Pfam" id="PF03485">
    <property type="entry name" value="Arg_tRNA_synt_N"/>
    <property type="match status" value="1"/>
</dbReference>
<dbReference type="InterPro" id="IPR035684">
    <property type="entry name" value="ArgRS_core"/>
</dbReference>
<dbReference type="FunFam" id="1.10.730.10:FF:000006">
    <property type="entry name" value="Arginyl-tRNA synthetase 2, mitochondrial"/>
    <property type="match status" value="1"/>
</dbReference>
<dbReference type="Gene3D" id="3.40.50.620">
    <property type="entry name" value="HUPs"/>
    <property type="match status" value="1"/>
</dbReference>
<dbReference type="InterPro" id="IPR001278">
    <property type="entry name" value="Arg-tRNA-ligase"/>
</dbReference>
<evidence type="ECO:0000256" key="9">
    <source>
        <dbReference type="ARBA" id="ARBA00022917"/>
    </source>
</evidence>
<dbReference type="EC" id="6.1.1.19" evidence="4"/>
<dbReference type="InterPro" id="IPR005148">
    <property type="entry name" value="Arg-tRNA-synth_N"/>
</dbReference>
<reference evidence="16 17" key="2">
    <citation type="journal article" date="2014" name="BMC Genomics">
        <title>An improved genome of the model marine alga Ostreococcus tauri unfolds by assessing Illumina de novo assemblies.</title>
        <authorList>
            <person name="Blanc-Mathieu R."/>
            <person name="Verhelst B."/>
            <person name="Derelle E."/>
            <person name="Rombauts S."/>
            <person name="Bouget F.Y."/>
            <person name="Carre I."/>
            <person name="Chateau A."/>
            <person name="Eyre-Walker A."/>
            <person name="Grimsley N."/>
            <person name="Moreau H."/>
            <person name="Piegu B."/>
            <person name="Rivals E."/>
            <person name="Schackwitz W."/>
            <person name="Van de Peer Y."/>
            <person name="Piganeau G."/>
        </authorList>
    </citation>
    <scope>NUCLEOTIDE SEQUENCE [LARGE SCALE GENOMIC DNA]</scope>
    <source>
        <strain evidence="17">OTTH 0595 / CCAP 157/2 / RCC745</strain>
    </source>
</reference>
<dbReference type="SUPFAM" id="SSF52374">
    <property type="entry name" value="Nucleotidylyl transferase"/>
    <property type="match status" value="1"/>
</dbReference>
<dbReference type="InterPro" id="IPR014729">
    <property type="entry name" value="Rossmann-like_a/b/a_fold"/>
</dbReference>
<evidence type="ECO:0000259" key="14">
    <source>
        <dbReference type="SMART" id="SM00836"/>
    </source>
</evidence>
<sequence>MEQVACASTRLLWRNRLLRSSCFGRRTQPKGRAQTHQGSTRAPRGRCFATGGYERTQRTLIGCIKESLESAVRDKFSDYLETVDITECANPSLGDYQCSSAMQIFSALRKAGETDFCNPREVAAVIVDGISDTTTFDSITIAGAGFINFKLSDHFILTRLRELGKTVKPTSSGESGSVLVDFSSPNIAKEMHVGHLRSTIIGDALCNVFEFCGLKTIRLNHVGDWGTQFGMLIQFMTDNKVSPDSAVSDLQECYKRAKERFDQDDDFKSQSKQAVIKLQSYDADALRTWKQICDASRAEFQTIYDRLNISIIERGESYYNDMIPAVLDELVAKNVVVEDAGALCIFDDDHAEAPVICRKSDGGFNYASTDLAAIRHRALEEKVDRIIYVTDQGQQKHFRAIFKTAHAAGWGHGGVVFEHVGFGVVLGEDGKRLRTRSGETVKLKSLLDEAEERCLQFLKEKGTDLSAEELSTASRILGVSSVKYADLHNNRLTAYTFSFDRMLDLKGNTAMYLQYSHARVATILRKAPTLDLPLDGLHFENAAERLLAVHLIKLDDVLAATMKELAPSKICDYLYTLCTMFNNFYAECKVIGGENEASRLFLCMRTAATMKIAFSLLGMEPLERL</sequence>
<dbReference type="STRING" id="70448.A0A090N4M3"/>
<evidence type="ECO:0000256" key="2">
    <source>
        <dbReference type="ARBA" id="ARBA00005594"/>
    </source>
</evidence>
<evidence type="ECO:0000313" key="17">
    <source>
        <dbReference type="Proteomes" id="UP000009170"/>
    </source>
</evidence>
<dbReference type="GeneID" id="9832739"/>
<dbReference type="Pfam" id="PF05746">
    <property type="entry name" value="DALR_1"/>
    <property type="match status" value="1"/>
</dbReference>
<dbReference type="OrthoDB" id="68056at2759"/>